<keyword evidence="5" id="KW-1185">Reference proteome</keyword>
<dbReference type="SUPFAM" id="SSF56601">
    <property type="entry name" value="beta-lactamase/transpeptidase-like"/>
    <property type="match status" value="1"/>
</dbReference>
<dbReference type="InterPro" id="IPR021860">
    <property type="entry name" value="Peptidase_S12_Pab87-rel_C"/>
</dbReference>
<keyword evidence="4" id="KW-0378">Hydrolase</keyword>
<feature type="domain" description="Peptidase S12 Pab87-related C-terminal" evidence="3">
    <location>
        <begin position="412"/>
        <end position="508"/>
    </location>
</feature>
<feature type="chain" id="PRO_5020923017" evidence="1">
    <location>
        <begin position="20"/>
        <end position="603"/>
    </location>
</feature>
<feature type="signal peptide" evidence="1">
    <location>
        <begin position="1"/>
        <end position="19"/>
    </location>
</feature>
<dbReference type="RefSeq" id="WP_136842799.1">
    <property type="nucleotide sequence ID" value="NZ_SWBR01000004.1"/>
</dbReference>
<accession>A0A4U1CH84</accession>
<feature type="domain" description="Beta-lactamase-related" evidence="2">
    <location>
        <begin position="34"/>
        <end position="366"/>
    </location>
</feature>
<evidence type="ECO:0000259" key="2">
    <source>
        <dbReference type="Pfam" id="PF00144"/>
    </source>
</evidence>
<dbReference type="InterPro" id="IPR050491">
    <property type="entry name" value="AmpC-like"/>
</dbReference>
<dbReference type="InterPro" id="IPR001466">
    <property type="entry name" value="Beta-lactam-related"/>
</dbReference>
<evidence type="ECO:0000256" key="1">
    <source>
        <dbReference type="SAM" id="SignalP"/>
    </source>
</evidence>
<dbReference type="Proteomes" id="UP000309488">
    <property type="component" value="Unassembled WGS sequence"/>
</dbReference>
<evidence type="ECO:0000313" key="5">
    <source>
        <dbReference type="Proteomes" id="UP000309488"/>
    </source>
</evidence>
<dbReference type="OrthoDB" id="1522765at2"/>
<organism evidence="4 5">
    <name type="scientific">Pedobacter polaris</name>
    <dbReference type="NCBI Taxonomy" id="2571273"/>
    <lineage>
        <taxon>Bacteria</taxon>
        <taxon>Pseudomonadati</taxon>
        <taxon>Bacteroidota</taxon>
        <taxon>Sphingobacteriia</taxon>
        <taxon>Sphingobacteriales</taxon>
        <taxon>Sphingobacteriaceae</taxon>
        <taxon>Pedobacter</taxon>
    </lineage>
</organism>
<sequence length="603" mass="67129">MKFPLLCLLSFSISIASFAQAKKAETTDQLAGLDSLLNKVLNDQHAAGFAVAVVKGNEVIYSKGFGYRDVEHKKPVTPNTLFAIGSSTKAFTASLLGLLEKNGKLKLDDKATNHLPALRFNNDEMNNQITIRDLMAHRTGLTRYDYSWVLFNTANRDSIISRVKYMAPSAGVRQKWFYNNFMYLAQGMIVEKISGKTWEQNIKEKFFDPLEMTRSNTDLKAFQNDSDAALPYVTVQDSVIKKIDYYNINGMGPAGSINSSVNDMANWLKVWVSGGYYNKKEILPSSYVAEAASAQMVMSGGLPNQHKDVFFSNYGLGWMLSSYRGHYLVEHGGNINGFSANVAFFPTDGIGIVVLTNQNVSQVPDVVTNSIADRILKLKPIDWNGEASARAKTASINEKQIKKNTKKELILNTNPSHPLNNYTGSFENPAYGLVKLTVEKNVVYAVAGDNKLLLKHLHYDVFEPRSVDKNGVVDTTSNKMLFNFVSNNEGKISGLTIQLDTDREPVLFNFKPEVKKLNLKELEDLTGEYSLGQVIVKVSLKGNTLFVFVPGQPEYETENVNGDTFNLKTLNGYSVKFELVPNKKAPSLTFIQPNGTFKALRKN</sequence>
<dbReference type="PANTHER" id="PTHR46825">
    <property type="entry name" value="D-ALANYL-D-ALANINE-CARBOXYPEPTIDASE/ENDOPEPTIDASE AMPH"/>
    <property type="match status" value="1"/>
</dbReference>
<dbReference type="InterPro" id="IPR012338">
    <property type="entry name" value="Beta-lactam/transpept-like"/>
</dbReference>
<dbReference type="Gene3D" id="2.40.128.600">
    <property type="match status" value="1"/>
</dbReference>
<dbReference type="Pfam" id="PF00144">
    <property type="entry name" value="Beta-lactamase"/>
    <property type="match status" value="1"/>
</dbReference>
<comment type="caution">
    <text evidence="4">The sequence shown here is derived from an EMBL/GenBank/DDBJ whole genome shotgun (WGS) entry which is preliminary data.</text>
</comment>
<keyword evidence="1" id="KW-0732">Signal</keyword>
<protein>
    <submittedName>
        <fullName evidence="4">Serine hydrolase</fullName>
    </submittedName>
</protein>
<dbReference type="PANTHER" id="PTHR46825:SF15">
    <property type="entry name" value="BETA-LACTAMASE-RELATED DOMAIN-CONTAINING PROTEIN"/>
    <property type="match status" value="1"/>
</dbReference>
<evidence type="ECO:0000259" key="3">
    <source>
        <dbReference type="Pfam" id="PF11954"/>
    </source>
</evidence>
<dbReference type="Gene3D" id="3.40.710.10">
    <property type="entry name" value="DD-peptidase/beta-lactamase superfamily"/>
    <property type="match status" value="1"/>
</dbReference>
<dbReference type="Pfam" id="PF11954">
    <property type="entry name" value="DUF3471"/>
    <property type="match status" value="1"/>
</dbReference>
<gene>
    <name evidence="4" type="ORF">FA048_15605</name>
</gene>
<proteinExistence type="predicted"/>
<dbReference type="GO" id="GO:0016787">
    <property type="term" value="F:hydrolase activity"/>
    <property type="evidence" value="ECO:0007669"/>
    <property type="project" value="UniProtKB-KW"/>
</dbReference>
<name>A0A4U1CH84_9SPHI</name>
<reference evidence="4 5" key="1">
    <citation type="submission" date="2019-04" db="EMBL/GenBank/DDBJ databases">
        <title>Pedobacter sp. RP-3-22 sp. nov., isolated from Arctic soil.</title>
        <authorList>
            <person name="Dahal R.H."/>
            <person name="Kim D.-U."/>
        </authorList>
    </citation>
    <scope>NUCLEOTIDE SEQUENCE [LARGE SCALE GENOMIC DNA]</scope>
    <source>
        <strain evidence="4 5">RP-3-22</strain>
    </source>
</reference>
<evidence type="ECO:0000313" key="4">
    <source>
        <dbReference type="EMBL" id="TKC06631.1"/>
    </source>
</evidence>
<dbReference type="EMBL" id="SWBR01000004">
    <property type="protein sequence ID" value="TKC06631.1"/>
    <property type="molecule type" value="Genomic_DNA"/>
</dbReference>
<dbReference type="AlphaFoldDB" id="A0A4U1CH84"/>